<accession>A0A397W072</accession>
<keyword evidence="3" id="KW-1185">Reference proteome</keyword>
<keyword evidence="1" id="KW-0472">Membrane</keyword>
<name>A0A397W072_9GLOM</name>
<dbReference type="AlphaFoldDB" id="A0A397W072"/>
<reference evidence="2 3" key="1">
    <citation type="submission" date="2018-06" db="EMBL/GenBank/DDBJ databases">
        <title>Comparative genomics reveals the genomic features of Rhizophagus irregularis, R. cerebriforme, R. diaphanum and Gigaspora rosea, and their symbiotic lifestyle signature.</title>
        <authorList>
            <person name="Morin E."/>
            <person name="San Clemente H."/>
            <person name="Chen E.C.H."/>
            <person name="De La Providencia I."/>
            <person name="Hainaut M."/>
            <person name="Kuo A."/>
            <person name="Kohler A."/>
            <person name="Murat C."/>
            <person name="Tang N."/>
            <person name="Roy S."/>
            <person name="Loubradou J."/>
            <person name="Henrissat B."/>
            <person name="Grigoriev I.V."/>
            <person name="Corradi N."/>
            <person name="Roux C."/>
            <person name="Martin F.M."/>
        </authorList>
    </citation>
    <scope>NUCLEOTIDE SEQUENCE [LARGE SCALE GENOMIC DNA]</scope>
    <source>
        <strain evidence="2 3">DAOM 194757</strain>
    </source>
</reference>
<gene>
    <name evidence="2" type="ORF">C2G38_2061780</name>
</gene>
<organism evidence="2 3">
    <name type="scientific">Gigaspora rosea</name>
    <dbReference type="NCBI Taxonomy" id="44941"/>
    <lineage>
        <taxon>Eukaryota</taxon>
        <taxon>Fungi</taxon>
        <taxon>Fungi incertae sedis</taxon>
        <taxon>Mucoromycota</taxon>
        <taxon>Glomeromycotina</taxon>
        <taxon>Glomeromycetes</taxon>
        <taxon>Diversisporales</taxon>
        <taxon>Gigasporaceae</taxon>
        <taxon>Gigaspora</taxon>
    </lineage>
</organism>
<dbReference type="EMBL" id="QKWP01000097">
    <property type="protein sequence ID" value="RIB27471.1"/>
    <property type="molecule type" value="Genomic_DNA"/>
</dbReference>
<protein>
    <submittedName>
        <fullName evidence="2">Uncharacterized protein</fullName>
    </submittedName>
</protein>
<feature type="transmembrane region" description="Helical" evidence="1">
    <location>
        <begin position="34"/>
        <end position="52"/>
    </location>
</feature>
<proteinExistence type="predicted"/>
<comment type="caution">
    <text evidence="2">The sequence shown here is derived from an EMBL/GenBank/DDBJ whole genome shotgun (WGS) entry which is preliminary data.</text>
</comment>
<evidence type="ECO:0000313" key="3">
    <source>
        <dbReference type="Proteomes" id="UP000266673"/>
    </source>
</evidence>
<keyword evidence="1" id="KW-0812">Transmembrane</keyword>
<evidence type="ECO:0000256" key="1">
    <source>
        <dbReference type="SAM" id="Phobius"/>
    </source>
</evidence>
<keyword evidence="1" id="KW-1133">Transmembrane helix</keyword>
<dbReference type="Proteomes" id="UP000266673">
    <property type="component" value="Unassembled WGS sequence"/>
</dbReference>
<evidence type="ECO:0000313" key="2">
    <source>
        <dbReference type="EMBL" id="RIB27471.1"/>
    </source>
</evidence>
<sequence length="54" mass="6186">MYVCIYIYTYIHTYFFLNTCLPLEDKTSTSILDFNLFGGLPLCLTILGLLTVTI</sequence>